<dbReference type="OrthoDB" id="177731at2"/>
<dbReference type="EMBL" id="CP036265">
    <property type="protein sequence ID" value="QDT14015.1"/>
    <property type="molecule type" value="Genomic_DNA"/>
</dbReference>
<evidence type="ECO:0000313" key="3">
    <source>
        <dbReference type="Proteomes" id="UP000318741"/>
    </source>
</evidence>
<dbReference type="InterPro" id="IPR017853">
    <property type="entry name" value="GH"/>
</dbReference>
<protein>
    <submittedName>
        <fullName evidence="2">Uncharacterized protein</fullName>
    </submittedName>
</protein>
<keyword evidence="3" id="KW-1185">Reference proteome</keyword>
<proteinExistence type="predicted"/>
<organism evidence="2 3">
    <name type="scientific">Alienimonas californiensis</name>
    <dbReference type="NCBI Taxonomy" id="2527989"/>
    <lineage>
        <taxon>Bacteria</taxon>
        <taxon>Pseudomonadati</taxon>
        <taxon>Planctomycetota</taxon>
        <taxon>Planctomycetia</taxon>
        <taxon>Planctomycetales</taxon>
        <taxon>Planctomycetaceae</taxon>
        <taxon>Alienimonas</taxon>
    </lineage>
</organism>
<name>A0A517P3R6_9PLAN</name>
<gene>
    <name evidence="2" type="ORF">CA12_00830</name>
</gene>
<dbReference type="RefSeq" id="WP_145356627.1">
    <property type="nucleotide sequence ID" value="NZ_CP036265.1"/>
</dbReference>
<evidence type="ECO:0000256" key="1">
    <source>
        <dbReference type="SAM" id="MobiDB-lite"/>
    </source>
</evidence>
<sequence length="658" mass="70842">MPCSALLLALCLPMAADPGEGGKLPLDTVAVYDLTGRGLGPRLVDEQDEAGDPRAGSGGKPTSAYELGWINKDLYFPARTVIDLGRTHDLTGAAWYDVSGDGPFEIRLFDPANREDETHGWRTLLTDDLKKYNAWSTGELSGRARYVMIVVGSPAGSVVEVVLYGAPAGEAPATTADAPAADAAPREPAPFDRLLGVNGFIDDPVDRLAPVAGTVREYHSWEWDVLKTGAPDARIAFSPSAVRNQNGTWAWDFDQFYRDLNAAGSRPAPVIQCTAAAAFNLDGSAEPPKGSDKPVPPGGDAESPASYREHAAHLFQFAARYGDRQVDDAALRLEEGQPRVSGLGLVGDVENWNEPNRTWEGRAAYFSPWELAAMTSADYDGHRGTLGPGHGVKLADPNFDIVLGGLVALDLEGLKAIKLWCDLYRDGSFPADAIAVHYYCRALDASGKEAGHGLPPEQDELRRRVREITAWRDEYLPGVEVHLGEFGYDTHPGSPMSADAVGSLSAEQVQGYWLVRSALELAAADLDRAQIFMLRDVDSESPGKFATCGLTSSKETGHQPKPSWFHVAAARAALAGLVYGSDLEDDRVRGMWFVDPNGGGRTLAVWSPTAEDRRVPDWTTPGPAPQTVTRLSDDDPAGATTPWTGPIVITEAPAFLRW</sequence>
<dbReference type="SUPFAM" id="SSF51445">
    <property type="entry name" value="(Trans)glycosidases"/>
    <property type="match status" value="1"/>
</dbReference>
<dbReference type="Proteomes" id="UP000318741">
    <property type="component" value="Chromosome"/>
</dbReference>
<dbReference type="KEGG" id="acaf:CA12_00830"/>
<reference evidence="2 3" key="1">
    <citation type="submission" date="2019-02" db="EMBL/GenBank/DDBJ databases">
        <title>Deep-cultivation of Planctomycetes and their phenomic and genomic characterization uncovers novel biology.</title>
        <authorList>
            <person name="Wiegand S."/>
            <person name="Jogler M."/>
            <person name="Boedeker C."/>
            <person name="Pinto D."/>
            <person name="Vollmers J."/>
            <person name="Rivas-Marin E."/>
            <person name="Kohn T."/>
            <person name="Peeters S.H."/>
            <person name="Heuer A."/>
            <person name="Rast P."/>
            <person name="Oberbeckmann S."/>
            <person name="Bunk B."/>
            <person name="Jeske O."/>
            <person name="Meyerdierks A."/>
            <person name="Storesund J.E."/>
            <person name="Kallscheuer N."/>
            <person name="Luecker S."/>
            <person name="Lage O.M."/>
            <person name="Pohl T."/>
            <person name="Merkel B.J."/>
            <person name="Hornburger P."/>
            <person name="Mueller R.-W."/>
            <person name="Bruemmer F."/>
            <person name="Labrenz M."/>
            <person name="Spormann A.M."/>
            <person name="Op den Camp H."/>
            <person name="Overmann J."/>
            <person name="Amann R."/>
            <person name="Jetten M.S.M."/>
            <person name="Mascher T."/>
            <person name="Medema M.H."/>
            <person name="Devos D.P."/>
            <person name="Kaster A.-K."/>
            <person name="Ovreas L."/>
            <person name="Rohde M."/>
            <person name="Galperin M.Y."/>
            <person name="Jogler C."/>
        </authorList>
    </citation>
    <scope>NUCLEOTIDE SEQUENCE [LARGE SCALE GENOMIC DNA]</scope>
    <source>
        <strain evidence="2 3">CA12</strain>
    </source>
</reference>
<dbReference type="AlphaFoldDB" id="A0A517P3R6"/>
<evidence type="ECO:0000313" key="2">
    <source>
        <dbReference type="EMBL" id="QDT14015.1"/>
    </source>
</evidence>
<feature type="region of interest" description="Disordered" evidence="1">
    <location>
        <begin position="612"/>
        <end position="645"/>
    </location>
</feature>
<feature type="region of interest" description="Disordered" evidence="1">
    <location>
        <begin position="282"/>
        <end position="305"/>
    </location>
</feature>
<dbReference type="Gene3D" id="3.20.20.80">
    <property type="entry name" value="Glycosidases"/>
    <property type="match status" value="1"/>
</dbReference>
<accession>A0A517P3R6</accession>